<sequence>MAVRPAWANRGAAMAPRNGSSTTSDSVIATSFVRSSDRWRDRSPVLALKSCYYPLGTVLQSRVDGNNALIGQLRVGPENRAGDR</sequence>
<evidence type="ECO:0000313" key="3">
    <source>
        <dbReference type="Proteomes" id="UP000601597"/>
    </source>
</evidence>
<organism evidence="2 3">
    <name type="scientific">Marinobacter zhanjiangensis</name>
    <dbReference type="NCBI Taxonomy" id="578215"/>
    <lineage>
        <taxon>Bacteria</taxon>
        <taxon>Pseudomonadati</taxon>
        <taxon>Pseudomonadota</taxon>
        <taxon>Gammaproteobacteria</taxon>
        <taxon>Pseudomonadales</taxon>
        <taxon>Marinobacteraceae</taxon>
        <taxon>Marinobacter</taxon>
    </lineage>
</organism>
<evidence type="ECO:0000313" key="2">
    <source>
        <dbReference type="EMBL" id="GGY81360.1"/>
    </source>
</evidence>
<dbReference type="Proteomes" id="UP000601597">
    <property type="component" value="Unassembled WGS sequence"/>
</dbReference>
<comment type="caution">
    <text evidence="2">The sequence shown here is derived from an EMBL/GenBank/DDBJ whole genome shotgun (WGS) entry which is preliminary data.</text>
</comment>
<proteinExistence type="predicted"/>
<protein>
    <submittedName>
        <fullName evidence="2">Uncharacterized protein</fullName>
    </submittedName>
</protein>
<keyword evidence="3" id="KW-1185">Reference proteome</keyword>
<evidence type="ECO:0000256" key="1">
    <source>
        <dbReference type="SAM" id="MobiDB-lite"/>
    </source>
</evidence>
<name>A0ABQ3B9D9_9GAMM</name>
<reference evidence="3" key="1">
    <citation type="journal article" date="2019" name="Int. J. Syst. Evol. Microbiol.">
        <title>The Global Catalogue of Microorganisms (GCM) 10K type strain sequencing project: providing services to taxonomists for standard genome sequencing and annotation.</title>
        <authorList>
            <consortium name="The Broad Institute Genomics Platform"/>
            <consortium name="The Broad Institute Genome Sequencing Center for Infectious Disease"/>
            <person name="Wu L."/>
            <person name="Ma J."/>
        </authorList>
    </citation>
    <scope>NUCLEOTIDE SEQUENCE [LARGE SCALE GENOMIC DNA]</scope>
    <source>
        <strain evidence="3">KCTC 22280</strain>
    </source>
</reference>
<gene>
    <name evidence="2" type="ORF">GCM10007071_30950</name>
</gene>
<accession>A0ABQ3B9D9</accession>
<feature type="region of interest" description="Disordered" evidence="1">
    <location>
        <begin position="1"/>
        <end position="25"/>
    </location>
</feature>
<dbReference type="EMBL" id="BMXV01000007">
    <property type="protein sequence ID" value="GGY81360.1"/>
    <property type="molecule type" value="Genomic_DNA"/>
</dbReference>